<dbReference type="AlphaFoldDB" id="A0A0A9WRU9"/>
<dbReference type="FunFam" id="3.40.50.720:FF:000047">
    <property type="entry name" value="NADP-dependent L-serine/L-allo-threonine dehydrogenase"/>
    <property type="match status" value="1"/>
</dbReference>
<sequence length="273" mass="28959">MPAVDGKVAIVTGASSGIGAAIVKELVAAGMIVAGLARRVERVQDLAKSLEGKKGKLHAVKCDVTSVDDVKKAFDWVEKNLGPPTAVVNNAGVAKHNLISNGDLNDIKLIYDTNVLGLTACSQVAIKSMYRNNTEGTIININSVAGHCHMPFPTIASYSASKHAVTAITDAMRNEVYLLGAKIRITSLSPGVVESEMSAGASEKMGLSLEEDILPASDIADCVLFILQAPQRMSVSEMQVQYVNECKISFAQKAVGSITEEFLKETKAAVKKQ</sequence>
<dbReference type="PRINTS" id="PR00080">
    <property type="entry name" value="SDRFAMILY"/>
</dbReference>
<reference evidence="4" key="2">
    <citation type="submission" date="2014-07" db="EMBL/GenBank/DDBJ databases">
        <authorList>
            <person name="Hull J."/>
        </authorList>
    </citation>
    <scope>NUCLEOTIDE SEQUENCE</scope>
</reference>
<dbReference type="EMBL" id="GBHO01032437">
    <property type="protein sequence ID" value="JAG11167.1"/>
    <property type="molecule type" value="Transcribed_RNA"/>
</dbReference>
<dbReference type="SUPFAM" id="SSF51735">
    <property type="entry name" value="NAD(P)-binding Rossmann-fold domains"/>
    <property type="match status" value="1"/>
</dbReference>
<proteinExistence type="inferred from homology"/>
<organism evidence="4">
    <name type="scientific">Lygus hesperus</name>
    <name type="common">Western plant bug</name>
    <dbReference type="NCBI Taxonomy" id="30085"/>
    <lineage>
        <taxon>Eukaryota</taxon>
        <taxon>Metazoa</taxon>
        <taxon>Ecdysozoa</taxon>
        <taxon>Arthropoda</taxon>
        <taxon>Hexapoda</taxon>
        <taxon>Insecta</taxon>
        <taxon>Pterygota</taxon>
        <taxon>Neoptera</taxon>
        <taxon>Paraneoptera</taxon>
        <taxon>Hemiptera</taxon>
        <taxon>Heteroptera</taxon>
        <taxon>Panheteroptera</taxon>
        <taxon>Cimicomorpha</taxon>
        <taxon>Miridae</taxon>
        <taxon>Mirini</taxon>
        <taxon>Lygus</taxon>
    </lineage>
</organism>
<comment type="similarity">
    <text evidence="1 3">Belongs to the short-chain dehydrogenases/reductases (SDR) family.</text>
</comment>
<dbReference type="PROSITE" id="PS00061">
    <property type="entry name" value="ADH_SHORT"/>
    <property type="match status" value="1"/>
</dbReference>
<dbReference type="PANTHER" id="PTHR43115:SF4">
    <property type="entry name" value="DEHYDROGENASE_REDUCTASE SDR FAMILY MEMBER 11"/>
    <property type="match status" value="1"/>
</dbReference>
<dbReference type="Pfam" id="PF00106">
    <property type="entry name" value="adh_short"/>
    <property type="match status" value="1"/>
</dbReference>
<evidence type="ECO:0000256" key="1">
    <source>
        <dbReference type="ARBA" id="ARBA00006484"/>
    </source>
</evidence>
<dbReference type="PRINTS" id="PR00081">
    <property type="entry name" value="GDHRDH"/>
</dbReference>
<evidence type="ECO:0000256" key="3">
    <source>
        <dbReference type="RuleBase" id="RU000363"/>
    </source>
</evidence>
<reference evidence="4" key="1">
    <citation type="journal article" date="2014" name="PLoS ONE">
        <title>Transcriptome-Based Identification of ABC Transporters in the Western Tarnished Plant Bug Lygus hesperus.</title>
        <authorList>
            <person name="Hull J.J."/>
            <person name="Chaney K."/>
            <person name="Geib S.M."/>
            <person name="Fabrick J.A."/>
            <person name="Brent C.S."/>
            <person name="Walsh D."/>
            <person name="Lavine L.C."/>
        </authorList>
    </citation>
    <scope>NUCLEOTIDE SEQUENCE</scope>
</reference>
<name>A0A0A9WRU9_LYGHE</name>
<accession>A0A0A9WRU9</accession>
<dbReference type="PANTHER" id="PTHR43115">
    <property type="entry name" value="DEHYDROGENASE/REDUCTASE SDR FAMILY MEMBER 11"/>
    <property type="match status" value="1"/>
</dbReference>
<protein>
    <submittedName>
        <fullName evidence="4">Dehydrogenase/reductase SDR family member 11</fullName>
    </submittedName>
</protein>
<dbReference type="InterPro" id="IPR036291">
    <property type="entry name" value="NAD(P)-bd_dom_sf"/>
</dbReference>
<keyword evidence="2" id="KW-0560">Oxidoreductase</keyword>
<gene>
    <name evidence="4" type="primary">DHRS11_5</name>
    <name evidence="4" type="ORF">CM83_69988</name>
</gene>
<dbReference type="InterPro" id="IPR002347">
    <property type="entry name" value="SDR_fam"/>
</dbReference>
<dbReference type="Gene3D" id="3.40.50.720">
    <property type="entry name" value="NAD(P)-binding Rossmann-like Domain"/>
    <property type="match status" value="1"/>
</dbReference>
<dbReference type="GO" id="GO:0016616">
    <property type="term" value="F:oxidoreductase activity, acting on the CH-OH group of donors, NAD or NADP as acceptor"/>
    <property type="evidence" value="ECO:0007669"/>
    <property type="project" value="UniProtKB-ARBA"/>
</dbReference>
<dbReference type="InterPro" id="IPR020904">
    <property type="entry name" value="Sc_DH/Rdtase_CS"/>
</dbReference>
<evidence type="ECO:0000256" key="2">
    <source>
        <dbReference type="ARBA" id="ARBA00023002"/>
    </source>
</evidence>
<evidence type="ECO:0000313" key="4">
    <source>
        <dbReference type="EMBL" id="JAG11167.1"/>
    </source>
</evidence>